<name>A0ACC1T5F6_9APHY</name>
<keyword evidence="2" id="KW-1185">Reference proteome</keyword>
<comment type="caution">
    <text evidence="1">The sequence shown here is derived from an EMBL/GenBank/DDBJ whole genome shotgun (WGS) entry which is preliminary data.</text>
</comment>
<evidence type="ECO:0000313" key="2">
    <source>
        <dbReference type="Proteomes" id="UP001148662"/>
    </source>
</evidence>
<dbReference type="Proteomes" id="UP001148662">
    <property type="component" value="Unassembled WGS sequence"/>
</dbReference>
<gene>
    <name evidence="1" type="ORF">NM688_g3617</name>
</gene>
<dbReference type="EMBL" id="JANHOG010000540">
    <property type="protein sequence ID" value="KAJ3553431.1"/>
    <property type="molecule type" value="Genomic_DNA"/>
</dbReference>
<evidence type="ECO:0000313" key="1">
    <source>
        <dbReference type="EMBL" id="KAJ3553431.1"/>
    </source>
</evidence>
<accession>A0ACC1T5F6</accession>
<sequence>MAPKKPAIKDLRVDNNGVQQGKCTDRKGRSGQSFTTLCVVCSYPNEFRGEECRFRGLRKLSSDGKTCFIWDDSNQPKFLYTQTFASANLRNDLTQLQRAIAQVLRPVVQKMLVHSQRNDAVMKSFETEYRLLCDSCHGAICVSSFLQGLLQDICTALDGPNVPDSDTGSDTQTQILLRRAGDLRTLPVLSPDDLHAFETLWALQTPLLVDSFPGFRPEIWAPSVFIRGHEDEMVRMITHKGEDISEVQVTLKEFVRLFKTSEEERGSVFKLKDYPPSQSFSSIYPDHSFSFQDSLPFPAYTSDRGILNLASHIPTHINTRNDAKKRMTAAIKPDLGPKLYLATRDHGHHTPSSANFAMDAPTSGMSVLPSPVEDAGAVLRAPIQDDLHDIPETRSSDDHQRRGSTRLHLDMSGAVNLMVEDLSGKGALWTIFAAEDTDRVRAFLRGKYHLSTSLPCPIHAQKYYLGILELRELFIDQGVTPYIFTQRKGQAVFIPAGCAHQVSNNGPCIKIAVDFISPSQLAVNQQLAYELQRESIEDIVGLEAVLLHSWHSIREQLAILPQDSQALQARKRMSSMATPSVKRVGIDIVTHRARKRFRRRHGEADEGRHQHCCPDPDCSAGSASERRYTWDSLYRHIIDVHGRVMPKWEIWRTFEVKSEGDCKSFLS</sequence>
<protein>
    <submittedName>
        <fullName evidence="1">Uncharacterized protein</fullName>
    </submittedName>
</protein>
<reference evidence="1" key="1">
    <citation type="submission" date="2022-07" db="EMBL/GenBank/DDBJ databases">
        <title>Genome Sequence of Phlebia brevispora.</title>
        <authorList>
            <person name="Buettner E."/>
        </authorList>
    </citation>
    <scope>NUCLEOTIDE SEQUENCE</scope>
    <source>
        <strain evidence="1">MPL23</strain>
    </source>
</reference>
<proteinExistence type="predicted"/>
<organism evidence="1 2">
    <name type="scientific">Phlebia brevispora</name>
    <dbReference type="NCBI Taxonomy" id="194682"/>
    <lineage>
        <taxon>Eukaryota</taxon>
        <taxon>Fungi</taxon>
        <taxon>Dikarya</taxon>
        <taxon>Basidiomycota</taxon>
        <taxon>Agaricomycotina</taxon>
        <taxon>Agaricomycetes</taxon>
        <taxon>Polyporales</taxon>
        <taxon>Meruliaceae</taxon>
        <taxon>Phlebia</taxon>
    </lineage>
</organism>